<evidence type="ECO:0000313" key="4">
    <source>
        <dbReference type="Proteomes" id="UP000237105"/>
    </source>
</evidence>
<accession>A0A2P5CF94</accession>
<feature type="transmembrane region" description="Helical" evidence="2">
    <location>
        <begin position="12"/>
        <end position="34"/>
    </location>
</feature>
<feature type="non-terminal residue" evidence="3">
    <location>
        <position position="1"/>
    </location>
</feature>
<feature type="compositionally biased region" description="Basic residues" evidence="1">
    <location>
        <begin position="94"/>
        <end position="103"/>
    </location>
</feature>
<keyword evidence="2" id="KW-0812">Transmembrane</keyword>
<feature type="region of interest" description="Disordered" evidence="1">
    <location>
        <begin position="77"/>
        <end position="103"/>
    </location>
</feature>
<evidence type="ECO:0000313" key="3">
    <source>
        <dbReference type="EMBL" id="PON59702.1"/>
    </source>
</evidence>
<name>A0A2P5CF94_PARAD</name>
<evidence type="ECO:0000256" key="2">
    <source>
        <dbReference type="SAM" id="Phobius"/>
    </source>
</evidence>
<gene>
    <name evidence="3" type="ORF">PanWU01x14_157590</name>
</gene>
<sequence>TTLHLHLDSHQLVLFFSSFLFFSLFPLLSMNKLIKKNNFPPKKVFHLFFFISGNFFFSKKKTPEKVLNIFPNIQEKHPNPYLSITTKPNQNPKLHTRNRGRRQ</sequence>
<evidence type="ECO:0000256" key="1">
    <source>
        <dbReference type="SAM" id="MobiDB-lite"/>
    </source>
</evidence>
<keyword evidence="2" id="KW-1133">Transmembrane helix</keyword>
<dbReference type="EMBL" id="JXTB01000137">
    <property type="protein sequence ID" value="PON59702.1"/>
    <property type="molecule type" value="Genomic_DNA"/>
</dbReference>
<protein>
    <submittedName>
        <fullName evidence="3">Uncharacterized protein</fullName>
    </submittedName>
</protein>
<keyword evidence="2" id="KW-0472">Membrane</keyword>
<dbReference type="Proteomes" id="UP000237105">
    <property type="component" value="Unassembled WGS sequence"/>
</dbReference>
<proteinExistence type="predicted"/>
<keyword evidence="4" id="KW-1185">Reference proteome</keyword>
<organism evidence="3 4">
    <name type="scientific">Parasponia andersonii</name>
    <name type="common">Sponia andersonii</name>
    <dbReference type="NCBI Taxonomy" id="3476"/>
    <lineage>
        <taxon>Eukaryota</taxon>
        <taxon>Viridiplantae</taxon>
        <taxon>Streptophyta</taxon>
        <taxon>Embryophyta</taxon>
        <taxon>Tracheophyta</taxon>
        <taxon>Spermatophyta</taxon>
        <taxon>Magnoliopsida</taxon>
        <taxon>eudicotyledons</taxon>
        <taxon>Gunneridae</taxon>
        <taxon>Pentapetalae</taxon>
        <taxon>rosids</taxon>
        <taxon>fabids</taxon>
        <taxon>Rosales</taxon>
        <taxon>Cannabaceae</taxon>
        <taxon>Parasponia</taxon>
    </lineage>
</organism>
<reference evidence="4" key="1">
    <citation type="submission" date="2016-06" db="EMBL/GenBank/DDBJ databases">
        <title>Parallel loss of symbiosis genes in relatives of nitrogen-fixing non-legume Parasponia.</title>
        <authorList>
            <person name="Van Velzen R."/>
            <person name="Holmer R."/>
            <person name="Bu F."/>
            <person name="Rutten L."/>
            <person name="Van Zeijl A."/>
            <person name="Liu W."/>
            <person name="Santuari L."/>
            <person name="Cao Q."/>
            <person name="Sharma T."/>
            <person name="Shen D."/>
            <person name="Roswanjaya Y."/>
            <person name="Wardhani T."/>
            <person name="Kalhor M.S."/>
            <person name="Jansen J."/>
            <person name="Van den Hoogen J."/>
            <person name="Gungor B."/>
            <person name="Hartog M."/>
            <person name="Hontelez J."/>
            <person name="Verver J."/>
            <person name="Yang W.-C."/>
            <person name="Schijlen E."/>
            <person name="Repin R."/>
            <person name="Schilthuizen M."/>
            <person name="Schranz E."/>
            <person name="Heidstra R."/>
            <person name="Miyata K."/>
            <person name="Fedorova E."/>
            <person name="Kohlen W."/>
            <person name="Bisseling T."/>
            <person name="Smit S."/>
            <person name="Geurts R."/>
        </authorList>
    </citation>
    <scope>NUCLEOTIDE SEQUENCE [LARGE SCALE GENOMIC DNA]</scope>
    <source>
        <strain evidence="4">cv. WU1-14</strain>
    </source>
</reference>
<comment type="caution">
    <text evidence="3">The sequence shown here is derived from an EMBL/GenBank/DDBJ whole genome shotgun (WGS) entry which is preliminary data.</text>
</comment>
<feature type="compositionally biased region" description="Polar residues" evidence="1">
    <location>
        <begin position="82"/>
        <end position="93"/>
    </location>
</feature>
<dbReference type="AlphaFoldDB" id="A0A2P5CF94"/>